<dbReference type="InterPro" id="IPR007956">
    <property type="entry name" value="Malonyl_CoA_deC_C"/>
</dbReference>
<evidence type="ECO:0000259" key="1">
    <source>
        <dbReference type="Pfam" id="PF05292"/>
    </source>
</evidence>
<dbReference type="Gene3D" id="3.40.630.150">
    <property type="entry name" value="Malonyl-CoA decarboxylase, catalytic domain"/>
    <property type="match status" value="1"/>
</dbReference>
<evidence type="ECO:0000313" key="3">
    <source>
        <dbReference type="Proteomes" id="UP000246073"/>
    </source>
</evidence>
<accession>A0A2P9HCX6</accession>
<reference evidence="3" key="1">
    <citation type="submission" date="2017-12" db="EMBL/GenBank/DDBJ databases">
        <authorList>
            <person name="Diaz M."/>
        </authorList>
    </citation>
    <scope>NUCLEOTIDE SEQUENCE [LARGE SCALE GENOMIC DNA]</scope>
    <source>
        <strain evidence="3">FI11154</strain>
    </source>
</reference>
<dbReference type="Pfam" id="PF05292">
    <property type="entry name" value="MCD"/>
    <property type="match status" value="1"/>
</dbReference>
<name>A0A2P9HCX6_9HYPH</name>
<feature type="domain" description="Malonyl-CoA decarboxylase C-terminal" evidence="1">
    <location>
        <begin position="2"/>
        <end position="36"/>
    </location>
</feature>
<proteinExistence type="predicted"/>
<dbReference type="GO" id="GO:0050080">
    <property type="term" value="F:malonyl-CoA decarboxylase activity"/>
    <property type="evidence" value="ECO:0007669"/>
    <property type="project" value="InterPro"/>
</dbReference>
<dbReference type="EMBL" id="OOFM01000001">
    <property type="protein sequence ID" value="SPL61949.1"/>
    <property type="molecule type" value="Genomic_DNA"/>
</dbReference>
<gene>
    <name evidence="2" type="ORF">OHAE_4741</name>
</gene>
<protein>
    <recommendedName>
        <fullName evidence="1">Malonyl-CoA decarboxylase C-terminal domain-containing protein</fullName>
    </recommendedName>
</protein>
<organism evidence="2 3">
    <name type="scientific">Ochrobactrum soli</name>
    <dbReference type="NCBI Taxonomy" id="2448455"/>
    <lineage>
        <taxon>Bacteria</taxon>
        <taxon>Pseudomonadati</taxon>
        <taxon>Pseudomonadota</taxon>
        <taxon>Alphaproteobacteria</taxon>
        <taxon>Hyphomicrobiales</taxon>
        <taxon>Brucellaceae</taxon>
        <taxon>Brucella/Ochrobactrum group</taxon>
        <taxon>Ochrobactrum</taxon>
    </lineage>
</organism>
<dbReference type="GO" id="GO:0006633">
    <property type="term" value="P:fatty acid biosynthetic process"/>
    <property type="evidence" value="ECO:0007669"/>
    <property type="project" value="InterPro"/>
</dbReference>
<sequence length="48" mass="5596">MYYLLPARTANGRLIDPVARFHLGNGARLERLNYMEMFPPKLCQNPMD</sequence>
<dbReference type="AlphaFoldDB" id="A0A2P9HCX6"/>
<evidence type="ECO:0000313" key="2">
    <source>
        <dbReference type="EMBL" id="SPL61949.1"/>
    </source>
</evidence>
<dbReference type="InterPro" id="IPR042303">
    <property type="entry name" value="Malonyl_CoA_deC_C_sf"/>
</dbReference>
<dbReference type="Proteomes" id="UP000246073">
    <property type="component" value="Unassembled WGS sequence"/>
</dbReference>